<dbReference type="InterPro" id="IPR025422">
    <property type="entry name" value="TGA_domain"/>
</dbReference>
<dbReference type="AlphaFoldDB" id="A0A7N0RDW4"/>
<dbReference type="OMA" id="MTHYEDY"/>
<dbReference type="GO" id="GO:0043565">
    <property type="term" value="F:sequence-specific DNA binding"/>
    <property type="evidence" value="ECO:0007669"/>
    <property type="project" value="InterPro"/>
</dbReference>
<dbReference type="Gramene" id="Kaladp0008s0409.1.v1.1">
    <property type="protein sequence ID" value="Kaladp0008s0409.1.v1.1"/>
    <property type="gene ID" value="Kaladp0008s0409.v1.1"/>
</dbReference>
<dbReference type="PANTHER" id="PTHR46354">
    <property type="entry name" value="DOG1 DOMAIN-CONTAINING PROTEIN"/>
    <property type="match status" value="1"/>
</dbReference>
<dbReference type="GO" id="GO:0006351">
    <property type="term" value="P:DNA-templated transcription"/>
    <property type="evidence" value="ECO:0007669"/>
    <property type="project" value="InterPro"/>
</dbReference>
<dbReference type="Proteomes" id="UP000594263">
    <property type="component" value="Unplaced"/>
</dbReference>
<dbReference type="EnsemblPlants" id="Kaladp0008s0409.1.v1.1">
    <property type="protein sequence ID" value="Kaladp0008s0409.1.v1.1"/>
    <property type="gene ID" value="Kaladp0008s0409.v1.1"/>
</dbReference>
<keyword evidence="3" id="KW-1185">Reference proteome</keyword>
<sequence length="238" mass="26717">MMTARDSFERFNDTWLEHLRHLVAQLTSAPCPPTTPDHNRAIRDLIQKVVDHFADYHRTKSSAADVLTVFAAPWSTSLEHSLHWITGWRPTTLFHLLITESSSLFASRILDILRGVKTGDLGDLSPSQFGRVSELQCETVREENEISEELGEWQEDMGDLLELARSGGGGVAAVLEGGRMERLGRVMEKADELRMKTLRSVVELLTPQQAAEFLIAAAELQFGIRGWGLNQNTTRRHA</sequence>
<dbReference type="PROSITE" id="PS51806">
    <property type="entry name" value="DOG1"/>
    <property type="match status" value="1"/>
</dbReference>
<protein>
    <recommendedName>
        <fullName evidence="1">DOG1 domain-containing protein</fullName>
    </recommendedName>
</protein>
<feature type="domain" description="DOG1" evidence="1">
    <location>
        <begin position="5"/>
        <end position="234"/>
    </location>
</feature>
<accession>A0A7N0RDW4</accession>
<proteinExistence type="predicted"/>
<evidence type="ECO:0000313" key="2">
    <source>
        <dbReference type="EnsemblPlants" id="Kaladp0008s0409.1.v1.1"/>
    </source>
</evidence>
<dbReference type="Pfam" id="PF14144">
    <property type="entry name" value="DOG1"/>
    <property type="match status" value="1"/>
</dbReference>
<organism evidence="2 3">
    <name type="scientific">Kalanchoe fedtschenkoi</name>
    <name type="common">Lavender scallops</name>
    <name type="synonym">South American air plant</name>
    <dbReference type="NCBI Taxonomy" id="63787"/>
    <lineage>
        <taxon>Eukaryota</taxon>
        <taxon>Viridiplantae</taxon>
        <taxon>Streptophyta</taxon>
        <taxon>Embryophyta</taxon>
        <taxon>Tracheophyta</taxon>
        <taxon>Spermatophyta</taxon>
        <taxon>Magnoliopsida</taxon>
        <taxon>eudicotyledons</taxon>
        <taxon>Gunneridae</taxon>
        <taxon>Pentapetalae</taxon>
        <taxon>Saxifragales</taxon>
        <taxon>Crassulaceae</taxon>
        <taxon>Kalanchoe</taxon>
    </lineage>
</organism>
<evidence type="ECO:0000259" key="1">
    <source>
        <dbReference type="PROSITE" id="PS51806"/>
    </source>
</evidence>
<dbReference type="InterPro" id="IPR051886">
    <property type="entry name" value="Seed_Dev/Stress_Resp_Reg"/>
</dbReference>
<dbReference type="PANTHER" id="PTHR46354:SF12">
    <property type="entry name" value="DNA-BINDING PROTEIN-LIKE PROTEIN"/>
    <property type="match status" value="1"/>
</dbReference>
<evidence type="ECO:0000313" key="3">
    <source>
        <dbReference type="Proteomes" id="UP000594263"/>
    </source>
</evidence>
<name>A0A7N0RDW4_KALFE</name>
<reference evidence="2" key="1">
    <citation type="submission" date="2021-01" db="UniProtKB">
        <authorList>
            <consortium name="EnsemblPlants"/>
        </authorList>
    </citation>
    <scope>IDENTIFICATION</scope>
</reference>